<evidence type="ECO:0000313" key="3">
    <source>
        <dbReference type="EMBL" id="KAL3498699.1"/>
    </source>
</evidence>
<dbReference type="Pfam" id="PF25597">
    <property type="entry name" value="SH3_retrovirus"/>
    <property type="match status" value="1"/>
</dbReference>
<protein>
    <recommendedName>
        <fullName evidence="2">Integrase catalytic domain-containing protein</fullName>
    </recommendedName>
</protein>
<dbReference type="PANTHER" id="PTHR42648">
    <property type="entry name" value="TRANSPOSASE, PUTATIVE-RELATED"/>
    <property type="match status" value="1"/>
</dbReference>
<evidence type="ECO:0000256" key="1">
    <source>
        <dbReference type="SAM" id="MobiDB-lite"/>
    </source>
</evidence>
<dbReference type="InterPro" id="IPR057670">
    <property type="entry name" value="SH3_retrovirus"/>
</dbReference>
<feature type="domain" description="Integrase catalytic" evidence="2">
    <location>
        <begin position="1"/>
        <end position="169"/>
    </location>
</feature>
<dbReference type="PROSITE" id="PS50994">
    <property type="entry name" value="INTEGRASE"/>
    <property type="match status" value="1"/>
</dbReference>
<organism evidence="3 4">
    <name type="scientific">Cinchona calisaya</name>
    <dbReference type="NCBI Taxonomy" id="153742"/>
    <lineage>
        <taxon>Eukaryota</taxon>
        <taxon>Viridiplantae</taxon>
        <taxon>Streptophyta</taxon>
        <taxon>Embryophyta</taxon>
        <taxon>Tracheophyta</taxon>
        <taxon>Spermatophyta</taxon>
        <taxon>Magnoliopsida</taxon>
        <taxon>eudicotyledons</taxon>
        <taxon>Gunneridae</taxon>
        <taxon>Pentapetalae</taxon>
        <taxon>asterids</taxon>
        <taxon>lamiids</taxon>
        <taxon>Gentianales</taxon>
        <taxon>Rubiaceae</taxon>
        <taxon>Cinchonoideae</taxon>
        <taxon>Cinchoneae</taxon>
        <taxon>Cinchona</taxon>
    </lineage>
</organism>
<dbReference type="AlphaFoldDB" id="A0ABD2XWV1"/>
<evidence type="ECO:0000259" key="2">
    <source>
        <dbReference type="PROSITE" id="PS50994"/>
    </source>
</evidence>
<feature type="compositionally biased region" description="Basic and acidic residues" evidence="1">
    <location>
        <begin position="269"/>
        <end position="285"/>
    </location>
</feature>
<dbReference type="InterPro" id="IPR039537">
    <property type="entry name" value="Retrotran_Ty1/copia-like"/>
</dbReference>
<keyword evidence="4" id="KW-1185">Reference proteome</keyword>
<name>A0ABD2XWV1_9GENT</name>
<gene>
    <name evidence="3" type="ORF">ACH5RR_041431</name>
</gene>
<dbReference type="InterPro" id="IPR001584">
    <property type="entry name" value="Integrase_cat-core"/>
</dbReference>
<dbReference type="Proteomes" id="UP001630127">
    <property type="component" value="Unassembled WGS sequence"/>
</dbReference>
<dbReference type="SUPFAM" id="SSF53098">
    <property type="entry name" value="Ribonuclease H-like"/>
    <property type="match status" value="1"/>
</dbReference>
<dbReference type="PANTHER" id="PTHR42648:SF26">
    <property type="entry name" value="INTEGRASE CATALYTIC DOMAIN-CONTAINING PROTEIN"/>
    <property type="match status" value="1"/>
</dbReference>
<feature type="region of interest" description="Disordered" evidence="1">
    <location>
        <begin position="264"/>
        <end position="307"/>
    </location>
</feature>
<evidence type="ECO:0000313" key="4">
    <source>
        <dbReference type="Proteomes" id="UP001630127"/>
    </source>
</evidence>
<dbReference type="InterPro" id="IPR036397">
    <property type="entry name" value="RNaseH_sf"/>
</dbReference>
<reference evidence="3 4" key="1">
    <citation type="submission" date="2024-11" db="EMBL/GenBank/DDBJ databases">
        <title>A near-complete genome assembly of Cinchona calisaya.</title>
        <authorList>
            <person name="Lian D.C."/>
            <person name="Zhao X.W."/>
            <person name="Wei L."/>
        </authorList>
    </citation>
    <scope>NUCLEOTIDE SEQUENCE [LARGE SCALE GENOMIC DNA]</scope>
    <source>
        <tissue evidence="3">Nenye</tissue>
    </source>
</reference>
<dbReference type="Pfam" id="PF00665">
    <property type="entry name" value="rve"/>
    <property type="match status" value="1"/>
</dbReference>
<dbReference type="Gene3D" id="3.30.420.10">
    <property type="entry name" value="Ribonuclease H-like superfamily/Ribonuclease H"/>
    <property type="match status" value="1"/>
</dbReference>
<dbReference type="EMBL" id="JBJUIK010000017">
    <property type="protein sequence ID" value="KAL3498699.1"/>
    <property type="molecule type" value="Genomic_DNA"/>
</dbReference>
<accession>A0ABD2XWV1</accession>
<comment type="caution">
    <text evidence="3">The sequence shown here is derived from an EMBL/GenBank/DDBJ whole genome shotgun (WGS) entry which is preliminary data.</text>
</comment>
<dbReference type="InterPro" id="IPR012337">
    <property type="entry name" value="RNaseH-like_sf"/>
</dbReference>
<sequence>MSTCKTSFDLVHLDIWGPSPPTTMGGSRYFIIFVDDFSQYTWIYLMHHMSDLSAIYREFADMIKTQFSRTIKILRTDNVMEYKEHSFLDFFHQNGTVVHRSCPGTSSQNGRAERKHRHILDTIRALLISASCSEQLWGEAALTAVYTINRVSSSVINNQTPYERLFQSTPDYTQLKIFGCACFVLLQPHEHHKLESRARLCCFLGYGNEHKGYRCWDPLSKRLRISRQVVFWEHKMFSSMSKFHLSITSSILFINPSSDLFPDEPIVESSHDSPTDDSTHDHAPPEDPASAVTSELSPPALRRSNRVRANPTHLRDFHYFSIILYFQEPTSYREASSNPVW</sequence>
<proteinExistence type="predicted"/>